<sequence length="365" mass="41935">MLSRVAESIYWMSRNLERAEHIARFIEVNWHLSLDLPVADMHSEQAENDCAGGRGSQWRPLVMITGDQERFDEHYPCSSREHVIQFLAFDEEYPNSIRNCLRYARENARTVRDALPPEMWEQLNTIYHQVEDVARTPETVFSNPYYFCETLKMKCLLLSGLAESGMRRGEGWHFFNLGRMLERADKTSRILDVKYFILLPDLAYVGSALDDIQWGALLRSASAFEEYRHHYGRIRPRWVAEFLLLDRCFPRSALYCLREALRSLQLVSGAAEPCAPEAGRMTEPERILGRLVADLTYTTMEGLFKKGLHQSIDDLQTEVNRVHGSLTRRFFAIPSEEDDDAVKPDEDEAESGVGVTTQTQTQSGA</sequence>
<dbReference type="STRING" id="1121448.DGI_0175"/>
<dbReference type="eggNOG" id="COG2307">
    <property type="taxonomic scope" value="Bacteria"/>
</dbReference>
<dbReference type="Pfam" id="PF04168">
    <property type="entry name" value="Alpha-E"/>
    <property type="match status" value="1"/>
</dbReference>
<dbReference type="InterPro" id="IPR051680">
    <property type="entry name" value="ATP-dep_Glu-Cys_Ligase-2"/>
</dbReference>
<dbReference type="PATRIC" id="fig|1121448.10.peg.178"/>
<evidence type="ECO:0000313" key="3">
    <source>
        <dbReference type="EMBL" id="AGW12112.1"/>
    </source>
</evidence>
<dbReference type="Proteomes" id="UP000016587">
    <property type="component" value="Chromosome"/>
</dbReference>
<feature type="region of interest" description="Disordered" evidence="1">
    <location>
        <begin position="335"/>
        <end position="365"/>
    </location>
</feature>
<evidence type="ECO:0000256" key="1">
    <source>
        <dbReference type="SAM" id="MobiDB-lite"/>
    </source>
</evidence>
<proteinExistence type="predicted"/>
<evidence type="ECO:0000313" key="4">
    <source>
        <dbReference type="Proteomes" id="UP000016587"/>
    </source>
</evidence>
<dbReference type="HOGENOM" id="CLU_071567_1_0_7"/>
<dbReference type="RefSeq" id="WP_021758702.1">
    <property type="nucleotide sequence ID" value="NC_022444.1"/>
</dbReference>
<reference evidence="3 4" key="1">
    <citation type="journal article" date="2013" name="J. Bacteriol.">
        <title>Roles of HynAB and Ech, the only two hydrogenases found in the model sulfate reducer Desulfovibrio gigas.</title>
        <authorList>
            <person name="Morais-Silva F.O."/>
            <person name="Santos C.I."/>
            <person name="Rodrigues R."/>
            <person name="Pereira I.A."/>
            <person name="Rodrigues-Pousada C."/>
        </authorList>
    </citation>
    <scope>NUCLEOTIDE SEQUENCE [LARGE SCALE GENOMIC DNA]</scope>
    <source>
        <strain evidence="4">ATCC 19364 / DSM 1382 / NCIMB 9332 / VKM B-1759</strain>
    </source>
</reference>
<feature type="compositionally biased region" description="Acidic residues" evidence="1">
    <location>
        <begin position="335"/>
        <end position="350"/>
    </location>
</feature>
<dbReference type="PANTHER" id="PTHR34595">
    <property type="entry name" value="BLR5612 PROTEIN"/>
    <property type="match status" value="1"/>
</dbReference>
<dbReference type="KEGG" id="dgg:DGI_0175"/>
<reference evidence="4" key="2">
    <citation type="submission" date="2013-07" db="EMBL/GenBank/DDBJ databases">
        <authorList>
            <person name="Morais-Silva F.O."/>
            <person name="Rezende A.M."/>
            <person name="Pimentel C."/>
            <person name="Resende D.M."/>
            <person name="Santos C.I."/>
            <person name="Clemente C."/>
            <person name="de Oliveira L.M."/>
            <person name="da Silva S.M."/>
            <person name="Costa D.A."/>
            <person name="Varela-Raposo A."/>
            <person name="Horacio E.C.A."/>
            <person name="Matos M."/>
            <person name="Flores O."/>
            <person name="Ruiz J.C."/>
            <person name="Rodrigues-Pousada C."/>
        </authorList>
    </citation>
    <scope>NUCLEOTIDE SEQUENCE [LARGE SCALE GENOMIC DNA]</scope>
    <source>
        <strain evidence="4">ATCC 19364 / DSM 1382 / NCIMB 9332 / VKM B-1759</strain>
    </source>
</reference>
<feature type="domain" description="DUF403" evidence="2">
    <location>
        <begin position="1"/>
        <end position="331"/>
    </location>
</feature>
<organism evidence="3 4">
    <name type="scientific">Megalodesulfovibrio gigas (strain ATCC 19364 / DSM 1382 / NCIMB 9332 / VKM B-1759)</name>
    <name type="common">Desulfovibrio gigas</name>
    <dbReference type="NCBI Taxonomy" id="1121448"/>
    <lineage>
        <taxon>Bacteria</taxon>
        <taxon>Pseudomonadati</taxon>
        <taxon>Thermodesulfobacteriota</taxon>
        <taxon>Desulfovibrionia</taxon>
        <taxon>Desulfovibrionales</taxon>
        <taxon>Desulfovibrionaceae</taxon>
        <taxon>Megalodesulfovibrio</taxon>
    </lineage>
</organism>
<protein>
    <recommendedName>
        <fullName evidence="2">DUF403 domain-containing protein</fullName>
    </recommendedName>
</protein>
<dbReference type="InterPro" id="IPR007296">
    <property type="entry name" value="DUF403"/>
</dbReference>
<dbReference type="OrthoDB" id="9803532at2"/>
<accession>T2G8B2</accession>
<gene>
    <name evidence="3" type="ORF">DGI_0175</name>
</gene>
<feature type="compositionally biased region" description="Low complexity" evidence="1">
    <location>
        <begin position="351"/>
        <end position="365"/>
    </location>
</feature>
<evidence type="ECO:0000259" key="2">
    <source>
        <dbReference type="Pfam" id="PF04168"/>
    </source>
</evidence>
<name>T2G8B2_MEGG1</name>
<keyword evidence="4" id="KW-1185">Reference proteome</keyword>
<dbReference type="EMBL" id="CP006585">
    <property type="protein sequence ID" value="AGW12112.1"/>
    <property type="molecule type" value="Genomic_DNA"/>
</dbReference>
<dbReference type="AlphaFoldDB" id="T2G8B2"/>
<dbReference type="PANTHER" id="PTHR34595:SF7">
    <property type="entry name" value="SLL1039 PROTEIN"/>
    <property type="match status" value="1"/>
</dbReference>